<feature type="domain" description="AB hydrolase-1" evidence="1">
    <location>
        <begin position="75"/>
        <end position="279"/>
    </location>
</feature>
<dbReference type="Pfam" id="PF12697">
    <property type="entry name" value="Abhydrolase_6"/>
    <property type="match status" value="1"/>
</dbReference>
<dbReference type="Gene3D" id="3.40.50.1820">
    <property type="entry name" value="alpha/beta hydrolase"/>
    <property type="match status" value="1"/>
</dbReference>
<proteinExistence type="predicted"/>
<dbReference type="EMBL" id="CP029194">
    <property type="protein sequence ID" value="QES18867.1"/>
    <property type="molecule type" value="Genomic_DNA"/>
</dbReference>
<dbReference type="PANTHER" id="PTHR43689:SF8">
    <property type="entry name" value="ALPHA_BETA-HYDROLASES SUPERFAMILY PROTEIN"/>
    <property type="match status" value="1"/>
</dbReference>
<dbReference type="RefSeq" id="WP_150264678.1">
    <property type="nucleotide sequence ID" value="NZ_CP029194.1"/>
</dbReference>
<evidence type="ECO:0000313" key="3">
    <source>
        <dbReference type="Proteomes" id="UP000324106"/>
    </source>
</evidence>
<dbReference type="InterPro" id="IPR029058">
    <property type="entry name" value="AB_hydrolase_fold"/>
</dbReference>
<dbReference type="AlphaFoldDB" id="A0A5P2AM08"/>
<gene>
    <name evidence="2" type="ORF">DEJ46_07015</name>
</gene>
<dbReference type="OrthoDB" id="9785847at2"/>
<keyword evidence="2" id="KW-0378">Hydrolase</keyword>
<accession>A0A5P2AM08</accession>
<dbReference type="PANTHER" id="PTHR43689">
    <property type="entry name" value="HYDROLASE"/>
    <property type="match status" value="1"/>
</dbReference>
<protein>
    <submittedName>
        <fullName evidence="2">Alpha/beta hydrolase</fullName>
    </submittedName>
</protein>
<reference evidence="2 3" key="1">
    <citation type="submission" date="2018-05" db="EMBL/GenBank/DDBJ databases">
        <title>Streptomyces venezuelae.</title>
        <authorList>
            <person name="Kim W."/>
            <person name="Lee N."/>
            <person name="Cho B.-K."/>
        </authorList>
    </citation>
    <scope>NUCLEOTIDE SEQUENCE [LARGE SCALE GENOMIC DNA]</scope>
    <source>
        <strain evidence="2 3">ATCC 15068</strain>
    </source>
</reference>
<dbReference type="InterPro" id="IPR000073">
    <property type="entry name" value="AB_hydrolase_1"/>
</dbReference>
<dbReference type="Proteomes" id="UP000324106">
    <property type="component" value="Chromosome"/>
</dbReference>
<organism evidence="2 3">
    <name type="scientific">Streptomyces venezuelae</name>
    <dbReference type="NCBI Taxonomy" id="54571"/>
    <lineage>
        <taxon>Bacteria</taxon>
        <taxon>Bacillati</taxon>
        <taxon>Actinomycetota</taxon>
        <taxon>Actinomycetes</taxon>
        <taxon>Kitasatosporales</taxon>
        <taxon>Streptomycetaceae</taxon>
        <taxon>Streptomyces</taxon>
    </lineage>
</organism>
<dbReference type="GO" id="GO:0016787">
    <property type="term" value="F:hydrolase activity"/>
    <property type="evidence" value="ECO:0007669"/>
    <property type="project" value="UniProtKB-KW"/>
</dbReference>
<evidence type="ECO:0000313" key="2">
    <source>
        <dbReference type="EMBL" id="QES18867.1"/>
    </source>
</evidence>
<dbReference type="SUPFAM" id="SSF53474">
    <property type="entry name" value="alpha/beta-Hydrolases"/>
    <property type="match status" value="1"/>
</dbReference>
<sequence>MYPMAPLVRTVLNTAARVAPGPAGRAAFHLFVRPLGRARPRPEEQALFAAARTGRLRVRGKDVVTYAWGDGRRPVLLVHGWSSRASRLTAFAEALLERGYSPVAFDAPGHGESPGRASNIIEYRDIIRELHAGHGDFEAVVAHSFGVLATHLALRDSARGGVRAGRLVGLGGVGSFTMLLAGFRSGFGVDDLVVRRMRTHVERRIAPGEPGIWDRLDAEGAAGELDLPVLLFHDEEDDMVPVVQGRRLARAHGDRARLVVTRGLGHRRILTDPGVVAEAVEFVTAGSEPEPAVTVPEGGIAPESRIATG</sequence>
<evidence type="ECO:0000259" key="1">
    <source>
        <dbReference type="Pfam" id="PF12697"/>
    </source>
</evidence>
<name>A0A5P2AM08_STRVZ</name>